<dbReference type="Gene3D" id="2.30.30.240">
    <property type="entry name" value="PRC-barrel domain"/>
    <property type="match status" value="2"/>
</dbReference>
<reference evidence="2 3" key="1">
    <citation type="submission" date="2017-04" db="EMBL/GenBank/DDBJ databases">
        <authorList>
            <person name="Afonso C.L."/>
            <person name="Miller P.J."/>
            <person name="Scott M.A."/>
            <person name="Spackman E."/>
            <person name="Goraichik I."/>
            <person name="Dimitrov K.M."/>
            <person name="Suarez D.L."/>
            <person name="Swayne D.E."/>
        </authorList>
    </citation>
    <scope>NUCLEOTIDE SEQUENCE [LARGE SCALE GENOMIC DNA]</scope>
    <source>
        <strain evidence="2 3">ToBE</strain>
    </source>
</reference>
<organism evidence="2 3">
    <name type="scientific">Thermanaeromonas toyohensis ToBE</name>
    <dbReference type="NCBI Taxonomy" id="698762"/>
    <lineage>
        <taxon>Bacteria</taxon>
        <taxon>Bacillati</taxon>
        <taxon>Bacillota</taxon>
        <taxon>Clostridia</taxon>
        <taxon>Neomoorellales</taxon>
        <taxon>Neomoorellaceae</taxon>
        <taxon>Thermanaeromonas</taxon>
    </lineage>
</organism>
<evidence type="ECO:0000313" key="3">
    <source>
        <dbReference type="Proteomes" id="UP000192569"/>
    </source>
</evidence>
<dbReference type="EMBL" id="LT838272">
    <property type="protein sequence ID" value="SMB89457.1"/>
    <property type="molecule type" value="Genomic_DNA"/>
</dbReference>
<dbReference type="Pfam" id="PF05239">
    <property type="entry name" value="PRC"/>
    <property type="match status" value="2"/>
</dbReference>
<dbReference type="InterPro" id="IPR011033">
    <property type="entry name" value="PRC_barrel-like_sf"/>
</dbReference>
<evidence type="ECO:0000313" key="2">
    <source>
        <dbReference type="EMBL" id="SMB89457.1"/>
    </source>
</evidence>
<protein>
    <submittedName>
        <fullName evidence="2">Uncharacterized protein YrrD, contains PRC-barrel domain</fullName>
    </submittedName>
</protein>
<evidence type="ECO:0000259" key="1">
    <source>
        <dbReference type="Pfam" id="PF05239"/>
    </source>
</evidence>
<dbReference type="Proteomes" id="UP000192569">
    <property type="component" value="Chromosome I"/>
</dbReference>
<accession>A0A1W1V7P0</accession>
<dbReference type="InterPro" id="IPR027275">
    <property type="entry name" value="PRC-brl_dom"/>
</dbReference>
<dbReference type="RefSeq" id="WP_084663088.1">
    <property type="nucleotide sequence ID" value="NZ_LT838272.1"/>
</dbReference>
<dbReference type="OrthoDB" id="53812at2"/>
<name>A0A1W1V7P0_9FIRM</name>
<dbReference type="SUPFAM" id="SSF50346">
    <property type="entry name" value="PRC-barrel domain"/>
    <property type="match status" value="2"/>
</dbReference>
<dbReference type="AlphaFoldDB" id="A0A1W1V7P0"/>
<feature type="domain" description="PRC-barrel" evidence="1">
    <location>
        <begin position="94"/>
        <end position="151"/>
    </location>
</feature>
<feature type="domain" description="PRC-barrel" evidence="1">
    <location>
        <begin position="4"/>
        <end position="72"/>
    </location>
</feature>
<dbReference type="PANTHER" id="PTHR36740">
    <property type="entry name" value="PRC DOMAIN-CONTAINING PROTEIN"/>
    <property type="match status" value="1"/>
</dbReference>
<keyword evidence="3" id="KW-1185">Reference proteome</keyword>
<gene>
    <name evidence="2" type="ORF">SAMN00808754_0156</name>
</gene>
<proteinExistence type="predicted"/>
<dbReference type="STRING" id="698762.SAMN00808754_0156"/>
<sequence length="207" mass="23074">MLHRSKKILGMPVISLADGQVVGRVKRLLLDLQNLKIAGLILDRKGWFKEQPVIPYSHVKNIGSHAVTIDEASAVVNLRSLPELEELAKKLLPLVGARVITEEGVVLGTVEDFFFDPRDGKIQELELKGKLWQGHTLLPASTIRTCGRDALIAKAEAPNLIQRRRGALSWPSWEAASRATEKWGQSLNRYLKRLPGLSQKDKPLKPN</sequence>
<dbReference type="PANTHER" id="PTHR36740:SF1">
    <property type="entry name" value="PRC-BARREL DOMAIN-CONTAINING PROTEIN"/>
    <property type="match status" value="1"/>
</dbReference>